<accession>A0ABT1C0F9</accession>
<keyword evidence="4" id="KW-1185">Reference proteome</keyword>
<feature type="domain" description="DUF4099" evidence="2">
    <location>
        <begin position="9"/>
        <end position="87"/>
    </location>
</feature>
<gene>
    <name evidence="3" type="ORF">NG821_08905</name>
</gene>
<evidence type="ECO:0000259" key="2">
    <source>
        <dbReference type="Pfam" id="PF13351"/>
    </source>
</evidence>
<dbReference type="EMBL" id="JAMXLY010000033">
    <property type="protein sequence ID" value="MCO6025953.1"/>
    <property type="molecule type" value="Genomic_DNA"/>
</dbReference>
<feature type="region of interest" description="Disordered" evidence="1">
    <location>
        <begin position="232"/>
        <end position="257"/>
    </location>
</feature>
<comment type="caution">
    <text evidence="3">The sequence shown here is derived from an EMBL/GenBank/DDBJ whole genome shotgun (WGS) entry which is preliminary data.</text>
</comment>
<dbReference type="Proteomes" id="UP001204015">
    <property type="component" value="Unassembled WGS sequence"/>
</dbReference>
<protein>
    <submittedName>
        <fullName evidence="3">DUF3945 domain-containing protein</fullName>
    </submittedName>
</protein>
<reference evidence="3 4" key="1">
    <citation type="submission" date="2022-06" db="EMBL/GenBank/DDBJ databases">
        <title>A taxonomic note on the genus Prevotella: Description of four novel genera and emended description of the genera Hallella and Xylanibacter.</title>
        <authorList>
            <person name="Hitch T.C.A."/>
        </authorList>
    </citation>
    <scope>NUCLEOTIDE SEQUENCE [LARGE SCALE GENOMIC DNA]</scope>
    <source>
        <strain evidence="3 4">DSM 100619</strain>
    </source>
</reference>
<feature type="compositionally biased region" description="Basic and acidic residues" evidence="1">
    <location>
        <begin position="237"/>
        <end position="257"/>
    </location>
</feature>
<evidence type="ECO:0000313" key="4">
    <source>
        <dbReference type="Proteomes" id="UP001204015"/>
    </source>
</evidence>
<proteinExistence type="predicted"/>
<dbReference type="Pfam" id="PF13351">
    <property type="entry name" value="DUF4099"/>
    <property type="match status" value="1"/>
</dbReference>
<evidence type="ECO:0000256" key="1">
    <source>
        <dbReference type="SAM" id="MobiDB-lite"/>
    </source>
</evidence>
<dbReference type="RefSeq" id="WP_252761311.1">
    <property type="nucleotide sequence ID" value="NZ_JAMXLY010000033.1"/>
</dbReference>
<evidence type="ECO:0000313" key="3">
    <source>
        <dbReference type="EMBL" id="MCO6025953.1"/>
    </source>
</evidence>
<organism evidence="3 4">
    <name type="scientific">Segatella cerevisiae</name>
    <dbReference type="NCBI Taxonomy" id="2053716"/>
    <lineage>
        <taxon>Bacteria</taxon>
        <taxon>Pseudomonadati</taxon>
        <taxon>Bacteroidota</taxon>
        <taxon>Bacteroidia</taxon>
        <taxon>Bacteroidales</taxon>
        <taxon>Prevotellaceae</taxon>
        <taxon>Segatella</taxon>
    </lineage>
</organism>
<name>A0ABT1C0F9_9BACT</name>
<sequence>MFEKNKFLEEEIPYGQFLLLGIDRRTLLSMPKEVLEPLVDGRVTPVIQGRIDTKNGYSYRIPLKLQLVHDVGDQVQLMTYPLHKKLENTLHLNDRELERVSKGEVIHKEFIEKDDTRKMRFVQLDSETQSLMYRDMASVKFAARLKDMEKVKDIELGTSQKEAAREGKLVELNVGNEKVTVGVDLHEPQGFKIVNGDMDEWKRQTAIRYDIDHPEVMGYVQTDRNRWEYQQLQLHQTGEEKKDSRKKEEKESSGLKR</sequence>
<dbReference type="InterPro" id="IPR025343">
    <property type="entry name" value="DUF4099"/>
</dbReference>